<dbReference type="EMBL" id="JAUYVU010000005">
    <property type="protein sequence ID" value="MDP2541361.1"/>
    <property type="molecule type" value="Genomic_DNA"/>
</dbReference>
<evidence type="ECO:0000256" key="1">
    <source>
        <dbReference type="ARBA" id="ARBA00001526"/>
    </source>
</evidence>
<comment type="catalytic activity">
    <reaction evidence="1">
        <text>a beta-lactam + H2O = a substituted beta-amino acid</text>
        <dbReference type="Rhea" id="RHEA:20401"/>
        <dbReference type="ChEBI" id="CHEBI:15377"/>
        <dbReference type="ChEBI" id="CHEBI:35627"/>
        <dbReference type="ChEBI" id="CHEBI:140347"/>
        <dbReference type="EC" id="3.5.2.6"/>
    </reaction>
</comment>
<comment type="cofactor">
    <cofactor evidence="2">
        <name>Zn(2+)</name>
        <dbReference type="ChEBI" id="CHEBI:29105"/>
    </cofactor>
</comment>
<dbReference type="Proteomes" id="UP001242342">
    <property type="component" value="Unassembled WGS sequence"/>
</dbReference>
<accession>A0A2G1BYS8</accession>
<feature type="domain" description="Metallo-beta-lactamase" evidence="13">
    <location>
        <begin position="42"/>
        <end position="223"/>
    </location>
</feature>
<keyword evidence="7" id="KW-0479">Metal-binding</keyword>
<dbReference type="Pfam" id="PF00753">
    <property type="entry name" value="Lactamase_B"/>
    <property type="match status" value="1"/>
</dbReference>
<dbReference type="Gene3D" id="3.60.15.10">
    <property type="entry name" value="Ribonuclease Z/Hydroxyacylglutathione hydrolase-like"/>
    <property type="match status" value="1"/>
</dbReference>
<reference evidence="15 16" key="1">
    <citation type="journal article" date="2016" name="Nat. Commun.">
        <title>Microbial interactions lead to rapid micro-scale successions on model marine particles.</title>
        <authorList>
            <person name="Datta M.S."/>
            <person name="Sliwerska E."/>
            <person name="Gore J."/>
            <person name="Polz M.F."/>
            <person name="Cordero O.X."/>
        </authorList>
    </citation>
    <scope>NUCLEOTIDE SEQUENCE [LARGE SCALE GENOMIC DNA]</scope>
    <source>
        <strain evidence="15 16">4G03</strain>
    </source>
</reference>
<dbReference type="RefSeq" id="WP_099213857.1">
    <property type="nucleotide sequence ID" value="NZ_JAUYVU010000005.1"/>
</dbReference>
<comment type="subcellular location">
    <subcellularLocation>
        <location evidence="3">Periplasm</location>
    </subcellularLocation>
</comment>
<evidence type="ECO:0000256" key="7">
    <source>
        <dbReference type="ARBA" id="ARBA00022723"/>
    </source>
</evidence>
<evidence type="ECO:0000256" key="9">
    <source>
        <dbReference type="ARBA" id="ARBA00022764"/>
    </source>
</evidence>
<dbReference type="PANTHER" id="PTHR42951">
    <property type="entry name" value="METALLO-BETA-LACTAMASE DOMAIN-CONTAINING"/>
    <property type="match status" value="1"/>
</dbReference>
<dbReference type="PANTHER" id="PTHR42951:SF4">
    <property type="entry name" value="ACYL-COENZYME A THIOESTERASE MBLAC2"/>
    <property type="match status" value="1"/>
</dbReference>
<keyword evidence="8" id="KW-0732">Signal</keyword>
<dbReference type="GO" id="GO:0046677">
    <property type="term" value="P:response to antibiotic"/>
    <property type="evidence" value="ECO:0007669"/>
    <property type="project" value="UniProtKB-KW"/>
</dbReference>
<evidence type="ECO:0000313" key="15">
    <source>
        <dbReference type="EMBL" id="PHN99182.1"/>
    </source>
</evidence>
<evidence type="ECO:0000256" key="11">
    <source>
        <dbReference type="ARBA" id="ARBA00022833"/>
    </source>
</evidence>
<evidence type="ECO:0000256" key="3">
    <source>
        <dbReference type="ARBA" id="ARBA00004418"/>
    </source>
</evidence>
<keyword evidence="17" id="KW-1185">Reference proteome</keyword>
<evidence type="ECO:0000256" key="5">
    <source>
        <dbReference type="ARBA" id="ARBA00011245"/>
    </source>
</evidence>
<comment type="similarity">
    <text evidence="4">Belongs to the metallo-beta-lactamase superfamily. Class-B beta-lactamase family.</text>
</comment>
<dbReference type="InterPro" id="IPR001018">
    <property type="entry name" value="Beta-lactamase_class-B_CS"/>
</dbReference>
<comment type="subunit">
    <text evidence="5">Monomer.</text>
</comment>
<dbReference type="GO" id="GO:0008270">
    <property type="term" value="F:zinc ion binding"/>
    <property type="evidence" value="ECO:0007669"/>
    <property type="project" value="InterPro"/>
</dbReference>
<evidence type="ECO:0000256" key="2">
    <source>
        <dbReference type="ARBA" id="ARBA00001947"/>
    </source>
</evidence>
<evidence type="ECO:0000256" key="10">
    <source>
        <dbReference type="ARBA" id="ARBA00022801"/>
    </source>
</evidence>
<sequence length="292" mass="32657">MKTLLQLTLCSLLSFNIFSQQKEVKIIPEKLTENIYVLKGQGGNIGIFVGEKGVFMIDDQFAPLSKKILAAIKTITDNPITYLINTHWHGDHTGGNANFQKEGAVIVSHENVRKRMSIDQVVRGKKRLASPKEALPVITFSEDIQFYINEEPILITHVHNAHTDGDALVYFGNSNVLHVGDTYFQGKFPYIDIDSGGTIDGYIGGIEKMIMIADDDTKIIPGHGNVSSEKELRVYLSMLKDLKSAIASEIKKEASLDEIKSNSSITEKYKSYNGWITEEKIKEAIYKSLKMK</sequence>
<dbReference type="EMBL" id="PDUU01000001">
    <property type="protein sequence ID" value="PHN99182.1"/>
    <property type="molecule type" value="Genomic_DNA"/>
</dbReference>
<proteinExistence type="inferred from homology"/>
<dbReference type="Proteomes" id="UP000222163">
    <property type="component" value="Unassembled WGS sequence"/>
</dbReference>
<dbReference type="SMART" id="SM00849">
    <property type="entry name" value="Lactamase_B"/>
    <property type="match status" value="1"/>
</dbReference>
<keyword evidence="10" id="KW-0378">Hydrolase</keyword>
<dbReference type="GO" id="GO:0042597">
    <property type="term" value="C:periplasmic space"/>
    <property type="evidence" value="ECO:0007669"/>
    <property type="project" value="UniProtKB-SubCell"/>
</dbReference>
<reference evidence="15" key="2">
    <citation type="submission" date="2017-10" db="EMBL/GenBank/DDBJ databases">
        <authorList>
            <person name="Enke T.N."/>
            <person name="Cordero O.X."/>
        </authorList>
    </citation>
    <scope>NUCLEOTIDE SEQUENCE</scope>
    <source>
        <strain evidence="15">4G03</strain>
    </source>
</reference>
<evidence type="ECO:0000313" key="17">
    <source>
        <dbReference type="Proteomes" id="UP001242342"/>
    </source>
</evidence>
<comment type="caution">
    <text evidence="15">The sequence shown here is derived from an EMBL/GenBank/DDBJ whole genome shotgun (WGS) entry which is preliminary data.</text>
</comment>
<dbReference type="GO" id="GO:0008800">
    <property type="term" value="F:beta-lactamase activity"/>
    <property type="evidence" value="ECO:0007669"/>
    <property type="project" value="UniProtKB-EC"/>
</dbReference>
<dbReference type="AlphaFoldDB" id="A0A2G1BYS8"/>
<evidence type="ECO:0000313" key="14">
    <source>
        <dbReference type="EMBL" id="MDP2541361.1"/>
    </source>
</evidence>
<dbReference type="InterPro" id="IPR036866">
    <property type="entry name" value="RibonucZ/Hydroxyglut_hydro"/>
</dbReference>
<evidence type="ECO:0000259" key="13">
    <source>
        <dbReference type="SMART" id="SM00849"/>
    </source>
</evidence>
<protein>
    <recommendedName>
        <fullName evidence="6">beta-lactamase</fullName>
        <ecNumber evidence="6">3.5.2.6</ecNumber>
    </recommendedName>
</protein>
<evidence type="ECO:0000256" key="8">
    <source>
        <dbReference type="ARBA" id="ARBA00022729"/>
    </source>
</evidence>
<dbReference type="InterPro" id="IPR050855">
    <property type="entry name" value="NDM-1-like"/>
</dbReference>
<evidence type="ECO:0000313" key="16">
    <source>
        <dbReference type="Proteomes" id="UP000222163"/>
    </source>
</evidence>
<name>A0A2G1BYS8_9FLAO</name>
<keyword evidence="12" id="KW-0046">Antibiotic resistance</keyword>
<dbReference type="PROSITE" id="PS00743">
    <property type="entry name" value="BETA_LACTAMASE_B_1"/>
    <property type="match status" value="1"/>
</dbReference>
<dbReference type="CDD" id="cd16282">
    <property type="entry name" value="metallo-hydrolase-like_MBL-fold"/>
    <property type="match status" value="1"/>
</dbReference>
<dbReference type="SUPFAM" id="SSF56281">
    <property type="entry name" value="Metallo-hydrolase/oxidoreductase"/>
    <property type="match status" value="1"/>
</dbReference>
<evidence type="ECO:0000256" key="6">
    <source>
        <dbReference type="ARBA" id="ARBA00012865"/>
    </source>
</evidence>
<dbReference type="GO" id="GO:0017001">
    <property type="term" value="P:antibiotic catabolic process"/>
    <property type="evidence" value="ECO:0007669"/>
    <property type="project" value="InterPro"/>
</dbReference>
<dbReference type="EC" id="3.5.2.6" evidence="6"/>
<dbReference type="InterPro" id="IPR001279">
    <property type="entry name" value="Metallo-B-lactamas"/>
</dbReference>
<evidence type="ECO:0000256" key="4">
    <source>
        <dbReference type="ARBA" id="ARBA00005250"/>
    </source>
</evidence>
<evidence type="ECO:0000256" key="12">
    <source>
        <dbReference type="ARBA" id="ARBA00023251"/>
    </source>
</evidence>
<reference evidence="14 17" key="3">
    <citation type="submission" date="2023-07" db="EMBL/GenBank/DDBJ databases">
        <title>Genome content predicts the carbon catabolic preferences of heterotrophic bacteria.</title>
        <authorList>
            <person name="Gralka M."/>
        </authorList>
    </citation>
    <scope>NUCLEOTIDE SEQUENCE [LARGE SCALE GENOMIC DNA]</scope>
    <source>
        <strain evidence="14 17">4G03</strain>
    </source>
</reference>
<gene>
    <name evidence="15" type="ORF">CSC81_00770</name>
    <name evidence="14" type="ORF">Q8W23_07740</name>
</gene>
<organism evidence="15 16">
    <name type="scientific">Tenacibaculum discolor</name>
    <dbReference type="NCBI Taxonomy" id="361581"/>
    <lineage>
        <taxon>Bacteria</taxon>
        <taxon>Pseudomonadati</taxon>
        <taxon>Bacteroidota</taxon>
        <taxon>Flavobacteriia</taxon>
        <taxon>Flavobacteriales</taxon>
        <taxon>Flavobacteriaceae</taxon>
        <taxon>Tenacibaculum</taxon>
    </lineage>
</organism>
<keyword evidence="11" id="KW-0862">Zinc</keyword>
<keyword evidence="9" id="KW-0574">Periplasm</keyword>